<feature type="transmembrane region" description="Helical" evidence="1">
    <location>
        <begin position="253"/>
        <end position="272"/>
    </location>
</feature>
<evidence type="ECO:0000313" key="3">
    <source>
        <dbReference type="Proteomes" id="UP001201273"/>
    </source>
</evidence>
<feature type="transmembrane region" description="Helical" evidence="1">
    <location>
        <begin position="138"/>
        <end position="161"/>
    </location>
</feature>
<feature type="transmembrane region" description="Helical" evidence="1">
    <location>
        <begin position="90"/>
        <end position="107"/>
    </location>
</feature>
<dbReference type="RefSeq" id="WP_233051144.1">
    <property type="nucleotide sequence ID" value="NZ_JAIMJA010000002.1"/>
</dbReference>
<dbReference type="Proteomes" id="UP001201273">
    <property type="component" value="Unassembled WGS sequence"/>
</dbReference>
<feature type="transmembrane region" description="Helical" evidence="1">
    <location>
        <begin position="229"/>
        <end position="247"/>
    </location>
</feature>
<accession>A0ABS8W710</accession>
<name>A0ABS8W710_9GAMM</name>
<evidence type="ECO:0000313" key="2">
    <source>
        <dbReference type="EMBL" id="MCE2593538.1"/>
    </source>
</evidence>
<feature type="transmembrane region" description="Helical" evidence="1">
    <location>
        <begin position="20"/>
        <end position="43"/>
    </location>
</feature>
<comment type="caution">
    <text evidence="2">The sequence shown here is derived from an EMBL/GenBank/DDBJ whole genome shotgun (WGS) entry which is preliminary data.</text>
</comment>
<keyword evidence="1" id="KW-1133">Transmembrane helix</keyword>
<dbReference type="Pfam" id="PF11168">
    <property type="entry name" value="DUF2955"/>
    <property type="match status" value="1"/>
</dbReference>
<feature type="transmembrane region" description="Helical" evidence="1">
    <location>
        <begin position="284"/>
        <end position="305"/>
    </location>
</feature>
<keyword evidence="3" id="KW-1185">Reference proteome</keyword>
<keyword evidence="1" id="KW-0472">Membrane</keyword>
<proteinExistence type="predicted"/>
<feature type="transmembrane region" description="Helical" evidence="1">
    <location>
        <begin position="113"/>
        <end position="131"/>
    </location>
</feature>
<evidence type="ECO:0000256" key="1">
    <source>
        <dbReference type="SAM" id="Phobius"/>
    </source>
</evidence>
<dbReference type="InterPro" id="IPR022604">
    <property type="entry name" value="DUF2955"/>
</dbReference>
<feature type="transmembrane region" description="Helical" evidence="1">
    <location>
        <begin position="311"/>
        <end position="332"/>
    </location>
</feature>
<organism evidence="2 3">
    <name type="scientific">Motilimonas cestriensis</name>
    <dbReference type="NCBI Taxonomy" id="2742685"/>
    <lineage>
        <taxon>Bacteria</taxon>
        <taxon>Pseudomonadati</taxon>
        <taxon>Pseudomonadota</taxon>
        <taxon>Gammaproteobacteria</taxon>
        <taxon>Alteromonadales</taxon>
        <taxon>Alteromonadales genera incertae sedis</taxon>
        <taxon>Motilimonas</taxon>
    </lineage>
</organism>
<keyword evidence="1" id="KW-0812">Transmembrane</keyword>
<protein>
    <submittedName>
        <fullName evidence="2">DUF2955 domain-containing protein</fullName>
    </submittedName>
</protein>
<gene>
    <name evidence="2" type="ORF">K6Y31_01745</name>
</gene>
<feature type="transmembrane region" description="Helical" evidence="1">
    <location>
        <begin position="188"/>
        <end position="217"/>
    </location>
</feature>
<reference evidence="2 3" key="1">
    <citation type="journal article" date="2022" name="Environ. Microbiol. Rep.">
        <title>Eco-phylogenetic analyses reveal divergent evolution of vitamin B12 metabolism in the marine bacterial family 'Psychromonadaceae'.</title>
        <authorList>
            <person name="Jin X."/>
            <person name="Yang Y."/>
            <person name="Cao H."/>
            <person name="Gao B."/>
            <person name="Zhao Z."/>
        </authorList>
    </citation>
    <scope>NUCLEOTIDE SEQUENCE [LARGE SCALE GENOMIC DNA]</scope>
    <source>
        <strain evidence="2 3">MKS20</strain>
    </source>
</reference>
<sequence>MSDSQMLPATPEEIIQRRVLRFTIGITIAVAISALMNWTLSYIMPILLAKFLVDRQAPTIHTIYELVISMLLTIVIAWFVSVGLLEYPSLLMPLIAVLMFISYYLFIDPRWNFFATILLVASLIIPYAAIISPGIGMIVGVGLCFSGLVSVLLFTLLHIYLPDLAREKEQHAASSQSQNERLFESAKALIIAFPVICFFYTFELSGAMLTMIFIAILSLQTAGEKSIKISLFMMLTNIIGGIIAIAVYNLVSFVPVLSFYLGLIFLISLVFAHKMYSMPEKAMVFSTIFSTLLVLVSSTMASSNGDVDSKFYVRIAQIGGACIYLVIISYFIEGRKWQRLKRCFN</sequence>
<feature type="transmembrane region" description="Helical" evidence="1">
    <location>
        <begin position="63"/>
        <end position="85"/>
    </location>
</feature>
<dbReference type="EMBL" id="JAIMJA010000002">
    <property type="protein sequence ID" value="MCE2593538.1"/>
    <property type="molecule type" value="Genomic_DNA"/>
</dbReference>